<dbReference type="Gene3D" id="1.10.287.130">
    <property type="match status" value="1"/>
</dbReference>
<keyword evidence="6 16" id="KW-0418">Kinase</keyword>
<dbReference type="PRINTS" id="PR00344">
    <property type="entry name" value="BCTRLSENSOR"/>
</dbReference>
<dbReference type="FunFam" id="3.30.565.10:FF:000010">
    <property type="entry name" value="Sensor histidine kinase RcsC"/>
    <property type="match status" value="1"/>
</dbReference>
<comment type="caution">
    <text evidence="16">The sequence shown here is derived from an EMBL/GenBank/DDBJ whole genome shotgun (WGS) entry which is preliminary data.</text>
</comment>
<dbReference type="EMBL" id="BGOW01000030">
    <property type="protein sequence ID" value="GCB01962.1"/>
    <property type="molecule type" value="Genomic_DNA"/>
</dbReference>
<comment type="function">
    <text evidence="8">Member of the two-component regulatory system BvgS/BvgA. Phosphorylates BvgA via a four-step phosphorelay in response to environmental signals.</text>
</comment>
<keyword evidence="7" id="KW-0902">Two-component regulatory system</keyword>
<dbReference type="InterPro" id="IPR011006">
    <property type="entry name" value="CheY-like_superfamily"/>
</dbReference>
<dbReference type="Pfam" id="PF00672">
    <property type="entry name" value="HAMP"/>
    <property type="match status" value="1"/>
</dbReference>
<feature type="domain" description="Response regulatory" evidence="14">
    <location>
        <begin position="868"/>
        <end position="985"/>
    </location>
</feature>
<dbReference type="GO" id="GO:0009927">
    <property type="term" value="F:histidine phosphotransfer kinase activity"/>
    <property type="evidence" value="ECO:0007669"/>
    <property type="project" value="TreeGrafter"/>
</dbReference>
<evidence type="ECO:0000256" key="7">
    <source>
        <dbReference type="ARBA" id="ARBA00023012"/>
    </source>
</evidence>
<dbReference type="InterPro" id="IPR036890">
    <property type="entry name" value="HATPase_C_sf"/>
</dbReference>
<dbReference type="SMART" id="SM00065">
    <property type="entry name" value="GAF"/>
    <property type="match status" value="1"/>
</dbReference>
<sequence>MDFPVNNPFRLSLKVKAISFIALIILAVGSFLGWRFLSQSEEILTSELQDRALAFSNNLARSSKYGILTEDPEILREVAEGALQEESVIYVRISNAQGKVLAEQFKYPSTTKSLADIFRHITSIDPAWNKPFMTHHLIKGIGIYHTFTPVQTIRNETNSRLSTELILLGEGNSSVGNKPKVIQQGNVQILLSTEKVLDKIRKTLLSGIFLTLVIVGIAVIVAFFGVGYIIKPVRAMARAALNISRGDLSQRVQVRSRDEIGVLATAFNHMTDSLSTMTQAQQQRLAELSTLHDIGIDMSSTLDQERLFDLTLKAVVGRLGYDRAIFFRYSEEKQALVEGKLEGISKDLEQALQGLEIPLEEKSGFCATVALKGEAVLVADVSTEQPHIYGPMLHILDARSFLAAPVKFEGHTLGILIVESLDKALTDADLKLIATLCSQLAVVMANASAYRQIEQLNVSLEQKVATRTAELQMQQDKLKEVNERLRQATQHKSEFLARMSHELRTPLNAIIGYSEMLMEEHESPDQEPLIKDLKKIHSSGRHLLSLINDILDLSKVEAGKMELYVENVDVGSLVNDVKTTVRPLVEKSGNKFSIICPAKMAPIRTDITKLRQILLNLLSNAGKFTDKGAVSLTVSEMDKAGERWLSFAVADSGIGISSAQMENLFQEFSQADVSTSRKYGGTGLGLAICKRFCEMMGGFIEAQSQVGHGTQITVWLPADISTGNASVEQNEASVDPMDEGSESKSKCTVLVIDDDASAREIISRFLSKDGFQAVSAPNGESGLSLARQIHPTAITLDIMMPGVDGWTVLAELKADPDLADIPIIVVTILDEKDMGYSLGASDYLTKPIDRERLLTIVRKYCCDAPQGRVLVVEDDDNSRTMTSRTLAKEGWTILEAENGRVALDLLATQAPPQIILLDLIMPVMDGLQFIDELRKNAQWRTIPIVVLTGKNLTQEERVRLNMNVQKILEKSTVSRAALLREITDSIGGACKAVFP</sequence>
<dbReference type="SUPFAM" id="SSF55781">
    <property type="entry name" value="GAF domain-like"/>
    <property type="match status" value="1"/>
</dbReference>
<dbReference type="AlphaFoldDB" id="A0A401JYK8"/>
<dbReference type="InterPro" id="IPR005467">
    <property type="entry name" value="His_kinase_dom"/>
</dbReference>
<dbReference type="SMART" id="SM00304">
    <property type="entry name" value="HAMP"/>
    <property type="match status" value="1"/>
</dbReference>
<dbReference type="SMART" id="SM00387">
    <property type="entry name" value="HATPase_c"/>
    <property type="match status" value="1"/>
</dbReference>
<evidence type="ECO:0000256" key="4">
    <source>
        <dbReference type="ARBA" id="ARBA00022553"/>
    </source>
</evidence>
<organism evidence="16 17">
    <name type="scientific">Sulfuriferula multivorans</name>
    <dbReference type="NCBI Taxonomy" id="1559896"/>
    <lineage>
        <taxon>Bacteria</taxon>
        <taxon>Pseudomonadati</taxon>
        <taxon>Pseudomonadota</taxon>
        <taxon>Betaproteobacteria</taxon>
        <taxon>Nitrosomonadales</taxon>
        <taxon>Sulfuricellaceae</taxon>
        <taxon>Sulfuriferula</taxon>
    </lineage>
</organism>
<evidence type="ECO:0000256" key="12">
    <source>
        <dbReference type="SAM" id="Phobius"/>
    </source>
</evidence>
<feature type="transmembrane region" description="Helical" evidence="12">
    <location>
        <begin position="204"/>
        <end position="230"/>
    </location>
</feature>
<evidence type="ECO:0000313" key="17">
    <source>
        <dbReference type="Proteomes" id="UP000286806"/>
    </source>
</evidence>
<name>A0A401JYK8_9PROT</name>
<reference evidence="16 17" key="1">
    <citation type="journal article" date="2019" name="Front. Microbiol.">
        <title>Genomes of Neutrophilic Sulfur-Oxidizing Chemolithoautotrophs Representing 9 Proteobacterial Species From 8 Genera.</title>
        <authorList>
            <person name="Watanabe T."/>
            <person name="Kojima H."/>
            <person name="Umezawa K."/>
            <person name="Hori C."/>
            <person name="Takasuka T.E."/>
            <person name="Kato Y."/>
            <person name="Fukui M."/>
        </authorList>
    </citation>
    <scope>NUCLEOTIDE SEQUENCE [LARGE SCALE GENOMIC DNA]</scope>
    <source>
        <strain evidence="16 17">TTN</strain>
    </source>
</reference>
<feature type="domain" description="Histidine kinase" evidence="13">
    <location>
        <begin position="498"/>
        <end position="720"/>
    </location>
</feature>
<dbReference type="Pfam" id="PF02518">
    <property type="entry name" value="HATPase_c"/>
    <property type="match status" value="1"/>
</dbReference>
<evidence type="ECO:0000313" key="16">
    <source>
        <dbReference type="EMBL" id="GCB01962.1"/>
    </source>
</evidence>
<evidence type="ECO:0000256" key="1">
    <source>
        <dbReference type="ARBA" id="ARBA00000085"/>
    </source>
</evidence>
<dbReference type="PANTHER" id="PTHR43047">
    <property type="entry name" value="TWO-COMPONENT HISTIDINE PROTEIN KINASE"/>
    <property type="match status" value="1"/>
</dbReference>
<keyword evidence="12" id="KW-0472">Membrane</keyword>
<evidence type="ECO:0000256" key="11">
    <source>
        <dbReference type="SAM" id="Coils"/>
    </source>
</evidence>
<evidence type="ECO:0000256" key="6">
    <source>
        <dbReference type="ARBA" id="ARBA00022777"/>
    </source>
</evidence>
<keyword evidence="17" id="KW-1185">Reference proteome</keyword>
<dbReference type="OrthoDB" id="8552871at2"/>
<dbReference type="EC" id="2.7.13.3" evidence="3"/>
<dbReference type="InterPro" id="IPR003660">
    <property type="entry name" value="HAMP_dom"/>
</dbReference>
<evidence type="ECO:0000256" key="9">
    <source>
        <dbReference type="ARBA" id="ARBA00070152"/>
    </source>
</evidence>
<evidence type="ECO:0000259" key="15">
    <source>
        <dbReference type="PROSITE" id="PS50885"/>
    </source>
</evidence>
<dbReference type="Gene3D" id="3.40.50.2300">
    <property type="match status" value="2"/>
</dbReference>
<dbReference type="SUPFAM" id="SSF55874">
    <property type="entry name" value="ATPase domain of HSP90 chaperone/DNA topoisomerase II/histidine kinase"/>
    <property type="match status" value="1"/>
</dbReference>
<dbReference type="CDD" id="cd00082">
    <property type="entry name" value="HisKA"/>
    <property type="match status" value="1"/>
</dbReference>
<accession>A0A401JYK8</accession>
<feature type="domain" description="Response regulatory" evidence="14">
    <location>
        <begin position="748"/>
        <end position="861"/>
    </location>
</feature>
<evidence type="ECO:0000256" key="2">
    <source>
        <dbReference type="ARBA" id="ARBA00004370"/>
    </source>
</evidence>
<dbReference type="FunFam" id="1.10.287.130:FF:000001">
    <property type="entry name" value="Two-component sensor histidine kinase"/>
    <property type="match status" value="1"/>
</dbReference>
<dbReference type="RefSeq" id="WP_124705723.1">
    <property type="nucleotide sequence ID" value="NZ_BGOW01000030.1"/>
</dbReference>
<dbReference type="PROSITE" id="PS50110">
    <property type="entry name" value="RESPONSE_REGULATORY"/>
    <property type="match status" value="2"/>
</dbReference>
<evidence type="ECO:0000259" key="14">
    <source>
        <dbReference type="PROSITE" id="PS50110"/>
    </source>
</evidence>
<dbReference type="GO" id="GO:0005886">
    <property type="term" value="C:plasma membrane"/>
    <property type="evidence" value="ECO:0007669"/>
    <property type="project" value="TreeGrafter"/>
</dbReference>
<keyword evidence="5" id="KW-0808">Transferase</keyword>
<feature type="modified residue" description="4-aspartylphosphate" evidence="10">
    <location>
        <position position="797"/>
    </location>
</feature>
<evidence type="ECO:0000256" key="10">
    <source>
        <dbReference type="PROSITE-ProRule" id="PRU00169"/>
    </source>
</evidence>
<gene>
    <name evidence="16" type="ORF">SFMTTN_2776</name>
</gene>
<keyword evidence="12" id="KW-1133">Transmembrane helix</keyword>
<evidence type="ECO:0000256" key="5">
    <source>
        <dbReference type="ARBA" id="ARBA00022679"/>
    </source>
</evidence>
<dbReference type="SMART" id="SM00448">
    <property type="entry name" value="REC"/>
    <property type="match status" value="2"/>
</dbReference>
<dbReference type="SUPFAM" id="SSF52172">
    <property type="entry name" value="CheY-like"/>
    <property type="match status" value="2"/>
</dbReference>
<dbReference type="Pfam" id="PF01590">
    <property type="entry name" value="GAF"/>
    <property type="match status" value="1"/>
</dbReference>
<dbReference type="SUPFAM" id="SSF47384">
    <property type="entry name" value="Homodimeric domain of signal transducing histidine kinase"/>
    <property type="match status" value="1"/>
</dbReference>
<feature type="domain" description="HAMP" evidence="15">
    <location>
        <begin position="227"/>
        <end position="279"/>
    </location>
</feature>
<feature type="coiled-coil region" evidence="11">
    <location>
        <begin position="468"/>
        <end position="498"/>
    </location>
</feature>
<dbReference type="InterPro" id="IPR003661">
    <property type="entry name" value="HisK_dim/P_dom"/>
</dbReference>
<dbReference type="InterPro" id="IPR003018">
    <property type="entry name" value="GAF"/>
</dbReference>
<protein>
    <recommendedName>
        <fullName evidence="9">Virulence sensor protein BvgS</fullName>
        <ecNumber evidence="3">2.7.13.3</ecNumber>
    </recommendedName>
</protein>
<dbReference type="PROSITE" id="PS50885">
    <property type="entry name" value="HAMP"/>
    <property type="match status" value="1"/>
</dbReference>
<dbReference type="InterPro" id="IPR003594">
    <property type="entry name" value="HATPase_dom"/>
</dbReference>
<dbReference type="Gene3D" id="3.30.565.10">
    <property type="entry name" value="Histidine kinase-like ATPase, C-terminal domain"/>
    <property type="match status" value="1"/>
</dbReference>
<dbReference type="Gene3D" id="3.30.450.40">
    <property type="match status" value="1"/>
</dbReference>
<dbReference type="CDD" id="cd16922">
    <property type="entry name" value="HATPase_EvgS-ArcB-TorS-like"/>
    <property type="match status" value="1"/>
</dbReference>
<dbReference type="CDD" id="cd17574">
    <property type="entry name" value="REC_OmpR"/>
    <property type="match status" value="1"/>
</dbReference>
<feature type="modified residue" description="4-aspartylphosphate" evidence="10">
    <location>
        <position position="918"/>
    </location>
</feature>
<dbReference type="SUPFAM" id="SSF158472">
    <property type="entry name" value="HAMP domain-like"/>
    <property type="match status" value="1"/>
</dbReference>
<keyword evidence="11" id="KW-0175">Coiled coil</keyword>
<dbReference type="InterPro" id="IPR001789">
    <property type="entry name" value="Sig_transdc_resp-reg_receiver"/>
</dbReference>
<dbReference type="Proteomes" id="UP000286806">
    <property type="component" value="Unassembled WGS sequence"/>
</dbReference>
<feature type="transmembrane region" description="Helical" evidence="12">
    <location>
        <begin position="17"/>
        <end position="37"/>
    </location>
</feature>
<evidence type="ECO:0000259" key="13">
    <source>
        <dbReference type="PROSITE" id="PS50109"/>
    </source>
</evidence>
<dbReference type="Pfam" id="PF00072">
    <property type="entry name" value="Response_reg"/>
    <property type="match status" value="2"/>
</dbReference>
<dbReference type="GO" id="GO:0000155">
    <property type="term" value="F:phosphorelay sensor kinase activity"/>
    <property type="evidence" value="ECO:0007669"/>
    <property type="project" value="InterPro"/>
</dbReference>
<dbReference type="PROSITE" id="PS50109">
    <property type="entry name" value="HIS_KIN"/>
    <property type="match status" value="1"/>
</dbReference>
<evidence type="ECO:0000256" key="8">
    <source>
        <dbReference type="ARBA" id="ARBA00058004"/>
    </source>
</evidence>
<proteinExistence type="predicted"/>
<dbReference type="InterPro" id="IPR036097">
    <property type="entry name" value="HisK_dim/P_sf"/>
</dbReference>
<dbReference type="PANTHER" id="PTHR43047:SF72">
    <property type="entry name" value="OSMOSENSING HISTIDINE PROTEIN KINASE SLN1"/>
    <property type="match status" value="1"/>
</dbReference>
<evidence type="ECO:0000256" key="3">
    <source>
        <dbReference type="ARBA" id="ARBA00012438"/>
    </source>
</evidence>
<keyword evidence="12" id="KW-0812">Transmembrane</keyword>
<dbReference type="Gene3D" id="6.10.340.10">
    <property type="match status" value="1"/>
</dbReference>
<dbReference type="CDD" id="cd06225">
    <property type="entry name" value="HAMP"/>
    <property type="match status" value="1"/>
</dbReference>
<dbReference type="InterPro" id="IPR004358">
    <property type="entry name" value="Sig_transdc_His_kin-like_C"/>
</dbReference>
<comment type="catalytic activity">
    <reaction evidence="1">
        <text>ATP + protein L-histidine = ADP + protein N-phospho-L-histidine.</text>
        <dbReference type="EC" id="2.7.13.3"/>
    </reaction>
</comment>
<keyword evidence="4 10" id="KW-0597">Phosphoprotein</keyword>
<comment type="subcellular location">
    <subcellularLocation>
        <location evidence="2">Membrane</location>
    </subcellularLocation>
</comment>
<dbReference type="Pfam" id="PF00512">
    <property type="entry name" value="HisKA"/>
    <property type="match status" value="1"/>
</dbReference>
<dbReference type="SMART" id="SM00388">
    <property type="entry name" value="HisKA"/>
    <property type="match status" value="1"/>
</dbReference>
<dbReference type="InterPro" id="IPR029016">
    <property type="entry name" value="GAF-like_dom_sf"/>
</dbReference>